<comment type="caution">
    <text evidence="2">The sequence shown here is derived from an EMBL/GenBank/DDBJ whole genome shotgun (WGS) entry which is preliminary data.</text>
</comment>
<sequence length="264" mass="27576">MHMTRRWAWLGVLVVGLLLFEAVRHTLIDTGNPNLVPALILLGAAVVPVTFVAFIAGRRLQYGVGSATIGLTALFGGVVGVVTAGTLEYDTLRDLDVVPMIAVGFIEEAAKLVVPVVLLFVIRPRHPADGLVLGVASGAGFAVLETMGYAFVVLVESGGNLAAVDGVLLLRGLLSPAAHMAWTGLTAAALWRAAGQGWSARTIGGFVLVFLAAVALHTAWDSIGSTVGFVVLAAISLWLLTYAAHRLGQHQSRSLRPAHGVSPH</sequence>
<feature type="transmembrane region" description="Helical" evidence="1">
    <location>
        <begin position="34"/>
        <end position="55"/>
    </location>
</feature>
<proteinExistence type="predicted"/>
<evidence type="ECO:0000313" key="3">
    <source>
        <dbReference type="Proteomes" id="UP001296706"/>
    </source>
</evidence>
<keyword evidence="2" id="KW-0645">Protease</keyword>
<name>A0ABX1R7Y1_9PSEU</name>
<feature type="transmembrane region" description="Helical" evidence="1">
    <location>
        <begin position="131"/>
        <end position="152"/>
    </location>
</feature>
<dbReference type="EMBL" id="JAAXKY010000001">
    <property type="protein sequence ID" value="NMH75550.1"/>
    <property type="molecule type" value="Genomic_DNA"/>
</dbReference>
<accession>A0ABX1R7Y1</accession>
<organism evidence="2 3">
    <name type="scientific">Pseudonocardia xinjiangensis</name>
    <dbReference type="NCBI Taxonomy" id="75289"/>
    <lineage>
        <taxon>Bacteria</taxon>
        <taxon>Bacillati</taxon>
        <taxon>Actinomycetota</taxon>
        <taxon>Actinomycetes</taxon>
        <taxon>Pseudonocardiales</taxon>
        <taxon>Pseudonocardiaceae</taxon>
        <taxon>Pseudonocardia</taxon>
    </lineage>
</organism>
<keyword evidence="1" id="KW-0812">Transmembrane</keyword>
<dbReference type="InterPro" id="IPR026898">
    <property type="entry name" value="PrsW"/>
</dbReference>
<reference evidence="2 3" key="1">
    <citation type="submission" date="2020-04" db="EMBL/GenBank/DDBJ databases">
        <authorList>
            <person name="Klaysubun C."/>
            <person name="Duangmal K."/>
            <person name="Lipun K."/>
        </authorList>
    </citation>
    <scope>NUCLEOTIDE SEQUENCE [LARGE SCALE GENOMIC DNA]</scope>
    <source>
        <strain evidence="2 3">JCM 11839</strain>
    </source>
</reference>
<keyword evidence="2" id="KW-0482">Metalloprotease</keyword>
<feature type="transmembrane region" description="Helical" evidence="1">
    <location>
        <begin position="226"/>
        <end position="244"/>
    </location>
</feature>
<feature type="transmembrane region" description="Helical" evidence="1">
    <location>
        <begin position="172"/>
        <end position="191"/>
    </location>
</feature>
<dbReference type="Pfam" id="PF13367">
    <property type="entry name" value="PrsW-protease"/>
    <property type="match status" value="1"/>
</dbReference>
<feature type="transmembrane region" description="Helical" evidence="1">
    <location>
        <begin position="203"/>
        <end position="220"/>
    </location>
</feature>
<dbReference type="GO" id="GO:0008237">
    <property type="term" value="F:metallopeptidase activity"/>
    <property type="evidence" value="ECO:0007669"/>
    <property type="project" value="UniProtKB-KW"/>
</dbReference>
<gene>
    <name evidence="2" type="ORF">HF577_00165</name>
</gene>
<evidence type="ECO:0000313" key="2">
    <source>
        <dbReference type="EMBL" id="NMH75550.1"/>
    </source>
</evidence>
<feature type="transmembrane region" description="Helical" evidence="1">
    <location>
        <begin position="97"/>
        <end position="122"/>
    </location>
</feature>
<dbReference type="Proteomes" id="UP001296706">
    <property type="component" value="Unassembled WGS sequence"/>
</dbReference>
<keyword evidence="3" id="KW-1185">Reference proteome</keyword>
<keyword evidence="1" id="KW-0472">Membrane</keyword>
<protein>
    <submittedName>
        <fullName evidence="2">PrsW family intramembrane metalloprotease</fullName>
    </submittedName>
</protein>
<dbReference type="PANTHER" id="PTHR36844:SF1">
    <property type="entry name" value="PROTEASE PRSW"/>
    <property type="match status" value="1"/>
</dbReference>
<feature type="transmembrane region" description="Helical" evidence="1">
    <location>
        <begin position="62"/>
        <end position="85"/>
    </location>
</feature>
<keyword evidence="2" id="KW-0378">Hydrolase</keyword>
<evidence type="ECO:0000256" key="1">
    <source>
        <dbReference type="SAM" id="Phobius"/>
    </source>
</evidence>
<dbReference type="PANTHER" id="PTHR36844">
    <property type="entry name" value="PROTEASE PRSW"/>
    <property type="match status" value="1"/>
</dbReference>
<keyword evidence="1" id="KW-1133">Transmembrane helix</keyword>